<dbReference type="PANTHER" id="PTHR23317:SF26">
    <property type="entry name" value="ZIZIMIN, ISOFORM K"/>
    <property type="match status" value="1"/>
</dbReference>
<evidence type="ECO:0000313" key="3">
    <source>
        <dbReference type="EMBL" id="TKR72198.1"/>
    </source>
</evidence>
<proteinExistence type="inferred from homology"/>
<protein>
    <recommendedName>
        <fullName evidence="2">DOCKER domain-containing protein</fullName>
    </recommendedName>
</protein>
<dbReference type="Pfam" id="PF20421">
    <property type="entry name" value="DHR-2_Lobe_C"/>
    <property type="match status" value="1"/>
</dbReference>
<dbReference type="Proteomes" id="UP000298663">
    <property type="component" value="Unassembled WGS sequence"/>
</dbReference>
<dbReference type="GO" id="GO:0007264">
    <property type="term" value="P:small GTPase-mediated signal transduction"/>
    <property type="evidence" value="ECO:0007669"/>
    <property type="project" value="InterPro"/>
</dbReference>
<evidence type="ECO:0000256" key="1">
    <source>
        <dbReference type="PROSITE-ProRule" id="PRU00984"/>
    </source>
</evidence>
<keyword evidence="4" id="KW-1185">Reference proteome</keyword>
<dbReference type="AlphaFoldDB" id="A0A4U5MRH2"/>
<name>A0A4U5MRH2_STECR</name>
<dbReference type="InterPro" id="IPR046773">
    <property type="entry name" value="DOCKER_Lobe_C"/>
</dbReference>
<accession>A0A4U5MRH2</accession>
<dbReference type="InterPro" id="IPR026791">
    <property type="entry name" value="DOCK"/>
</dbReference>
<dbReference type="GO" id="GO:0005085">
    <property type="term" value="F:guanyl-nucleotide exchange factor activity"/>
    <property type="evidence" value="ECO:0007669"/>
    <property type="project" value="InterPro"/>
</dbReference>
<sequence>MNYSANTNIKTFFYEFPIIDRDVEESAPLVAKQALKRIYLTTEHAFPNTNRRQRVTHKDEKYLNPLEFACDQLQSKTNEIRRILAAAHQPSGNELVVDQSSAKRVDIKRLQLMLQGAVQPTVNAGPLAFAEAFTSETQKSKYGVEELSKLVKAFQEMAVACSDALKINEVAIGSDQVEYHAMLKNAFAAMLERLQQFFGNDIIDDIRESLGLAPDDSNQNTKDVFNRNNQTSLHIFDSIGGVSA</sequence>
<comment type="caution">
    <text evidence="3">The sequence shown here is derived from an EMBL/GenBank/DDBJ whole genome shotgun (WGS) entry which is preliminary data.</text>
</comment>
<reference evidence="3 4" key="1">
    <citation type="journal article" date="2015" name="Genome Biol.">
        <title>Comparative genomics of Steinernema reveals deeply conserved gene regulatory networks.</title>
        <authorList>
            <person name="Dillman A.R."/>
            <person name="Macchietto M."/>
            <person name="Porter C.F."/>
            <person name="Rogers A."/>
            <person name="Williams B."/>
            <person name="Antoshechkin I."/>
            <person name="Lee M.M."/>
            <person name="Goodwin Z."/>
            <person name="Lu X."/>
            <person name="Lewis E.E."/>
            <person name="Goodrich-Blair H."/>
            <person name="Stock S.P."/>
            <person name="Adams B.J."/>
            <person name="Sternberg P.W."/>
            <person name="Mortazavi A."/>
        </authorList>
    </citation>
    <scope>NUCLEOTIDE SEQUENCE [LARGE SCALE GENOMIC DNA]</scope>
    <source>
        <strain evidence="3 4">ALL</strain>
    </source>
</reference>
<organism evidence="3 4">
    <name type="scientific">Steinernema carpocapsae</name>
    <name type="common">Entomopathogenic nematode</name>
    <dbReference type="NCBI Taxonomy" id="34508"/>
    <lineage>
        <taxon>Eukaryota</taxon>
        <taxon>Metazoa</taxon>
        <taxon>Ecdysozoa</taxon>
        <taxon>Nematoda</taxon>
        <taxon>Chromadorea</taxon>
        <taxon>Rhabditida</taxon>
        <taxon>Tylenchina</taxon>
        <taxon>Panagrolaimomorpha</taxon>
        <taxon>Strongyloidoidea</taxon>
        <taxon>Steinernematidae</taxon>
        <taxon>Steinernema</taxon>
    </lineage>
</organism>
<dbReference type="EMBL" id="AZBU02000006">
    <property type="protein sequence ID" value="TKR72198.1"/>
    <property type="molecule type" value="Genomic_DNA"/>
</dbReference>
<dbReference type="PROSITE" id="PS51651">
    <property type="entry name" value="DOCKER"/>
    <property type="match status" value="1"/>
</dbReference>
<dbReference type="InterPro" id="IPR027357">
    <property type="entry name" value="DOCKER_dom"/>
</dbReference>
<dbReference type="STRING" id="34508.A0A4U5MRH2"/>
<dbReference type="OrthoDB" id="47328at2759"/>
<feature type="domain" description="DOCKER" evidence="2">
    <location>
        <begin position="1"/>
        <end position="203"/>
    </location>
</feature>
<reference evidence="3 4" key="2">
    <citation type="journal article" date="2019" name="G3 (Bethesda)">
        <title>Hybrid Assembly of the Genome of the Entomopathogenic Nematode Steinernema carpocapsae Identifies the X-Chromosome.</title>
        <authorList>
            <person name="Serra L."/>
            <person name="Macchietto M."/>
            <person name="Macias-Munoz A."/>
            <person name="McGill C.J."/>
            <person name="Rodriguez I.M."/>
            <person name="Rodriguez B."/>
            <person name="Murad R."/>
            <person name="Mortazavi A."/>
        </authorList>
    </citation>
    <scope>NUCLEOTIDE SEQUENCE [LARGE SCALE GENOMIC DNA]</scope>
    <source>
        <strain evidence="3 4">ALL</strain>
    </source>
</reference>
<gene>
    <name evidence="3" type="ORF">L596_019688</name>
</gene>
<evidence type="ECO:0000313" key="4">
    <source>
        <dbReference type="Proteomes" id="UP000298663"/>
    </source>
</evidence>
<dbReference type="PANTHER" id="PTHR23317">
    <property type="entry name" value="DEDICATOR OF CYTOKINESIS DOCK"/>
    <property type="match status" value="1"/>
</dbReference>
<comment type="similarity">
    <text evidence="1">Belongs to the DOCK family.</text>
</comment>
<dbReference type="InterPro" id="IPR043162">
    <property type="entry name" value="DOCK_C_lobe_C"/>
</dbReference>
<evidence type="ECO:0000259" key="2">
    <source>
        <dbReference type="PROSITE" id="PS51651"/>
    </source>
</evidence>
<dbReference type="Gene3D" id="1.20.58.740">
    <property type="match status" value="1"/>
</dbReference>